<evidence type="ECO:0000313" key="2">
    <source>
        <dbReference type="EMBL" id="MCI85163.1"/>
    </source>
</evidence>
<accession>A0A392VCJ6</accession>
<dbReference type="AlphaFoldDB" id="A0A392VCJ6"/>
<dbReference type="Proteomes" id="UP000265520">
    <property type="component" value="Unassembled WGS sequence"/>
</dbReference>
<keyword evidence="3" id="KW-1185">Reference proteome</keyword>
<feature type="compositionally biased region" description="Polar residues" evidence="1">
    <location>
        <begin position="1"/>
        <end position="10"/>
    </location>
</feature>
<protein>
    <submittedName>
        <fullName evidence="2">Uncharacterized protein</fullName>
    </submittedName>
</protein>
<name>A0A392VCJ6_9FABA</name>
<feature type="non-terminal residue" evidence="2">
    <location>
        <position position="22"/>
    </location>
</feature>
<organism evidence="2 3">
    <name type="scientific">Trifolium medium</name>
    <dbReference type="NCBI Taxonomy" id="97028"/>
    <lineage>
        <taxon>Eukaryota</taxon>
        <taxon>Viridiplantae</taxon>
        <taxon>Streptophyta</taxon>
        <taxon>Embryophyta</taxon>
        <taxon>Tracheophyta</taxon>
        <taxon>Spermatophyta</taxon>
        <taxon>Magnoliopsida</taxon>
        <taxon>eudicotyledons</taxon>
        <taxon>Gunneridae</taxon>
        <taxon>Pentapetalae</taxon>
        <taxon>rosids</taxon>
        <taxon>fabids</taxon>
        <taxon>Fabales</taxon>
        <taxon>Fabaceae</taxon>
        <taxon>Papilionoideae</taxon>
        <taxon>50 kb inversion clade</taxon>
        <taxon>NPAAA clade</taxon>
        <taxon>Hologalegina</taxon>
        <taxon>IRL clade</taxon>
        <taxon>Trifolieae</taxon>
        <taxon>Trifolium</taxon>
    </lineage>
</organism>
<feature type="region of interest" description="Disordered" evidence="1">
    <location>
        <begin position="1"/>
        <end position="22"/>
    </location>
</feature>
<comment type="caution">
    <text evidence="2">The sequence shown here is derived from an EMBL/GenBank/DDBJ whole genome shotgun (WGS) entry which is preliminary data.</text>
</comment>
<evidence type="ECO:0000256" key="1">
    <source>
        <dbReference type="SAM" id="MobiDB-lite"/>
    </source>
</evidence>
<sequence length="22" mass="2478">MAGGNSNRNIMGNYFKKTDTEE</sequence>
<dbReference type="EMBL" id="LXQA011108715">
    <property type="protein sequence ID" value="MCI85163.1"/>
    <property type="molecule type" value="Genomic_DNA"/>
</dbReference>
<reference evidence="2 3" key="1">
    <citation type="journal article" date="2018" name="Front. Plant Sci.">
        <title>Red Clover (Trifolium pratense) and Zigzag Clover (T. medium) - A Picture of Genomic Similarities and Differences.</title>
        <authorList>
            <person name="Dluhosova J."/>
            <person name="Istvanek J."/>
            <person name="Nedelnik J."/>
            <person name="Repkova J."/>
        </authorList>
    </citation>
    <scope>NUCLEOTIDE SEQUENCE [LARGE SCALE GENOMIC DNA]</scope>
    <source>
        <strain evidence="3">cv. 10/8</strain>
        <tissue evidence="2">Leaf</tissue>
    </source>
</reference>
<proteinExistence type="predicted"/>
<evidence type="ECO:0000313" key="3">
    <source>
        <dbReference type="Proteomes" id="UP000265520"/>
    </source>
</evidence>